<proteinExistence type="predicted"/>
<dbReference type="EMBL" id="CP011013">
    <property type="protein sequence ID" value="AJT50445.1"/>
    <property type="molecule type" value="Genomic_DNA"/>
</dbReference>
<dbReference type="STRING" id="1130798.LBLM1_04885"/>
<dbReference type="InterPro" id="IPR051534">
    <property type="entry name" value="CBASS_pafABC_assoc_protein"/>
</dbReference>
<evidence type="ECO:0000259" key="2">
    <source>
        <dbReference type="Pfam" id="PF25583"/>
    </source>
</evidence>
<gene>
    <name evidence="3" type="ORF">LBLM1_04885</name>
</gene>
<protein>
    <submittedName>
        <fullName evidence="3">Uncharacterized protein</fullName>
    </submittedName>
</protein>
<evidence type="ECO:0000313" key="4">
    <source>
        <dbReference type="Proteomes" id="UP000003645"/>
    </source>
</evidence>
<evidence type="ECO:0000259" key="1">
    <source>
        <dbReference type="Pfam" id="PF13280"/>
    </source>
</evidence>
<dbReference type="InterPro" id="IPR026881">
    <property type="entry name" value="WYL_dom"/>
</dbReference>
<feature type="domain" description="WYL" evidence="1">
    <location>
        <begin position="140"/>
        <end position="209"/>
    </location>
</feature>
<dbReference type="PANTHER" id="PTHR34580">
    <property type="match status" value="1"/>
</dbReference>
<sequence length="348" mass="39380">MADTKGQAARFMLIKLLTEGMVTSSEIEAVANVKSDAINKNFNKIKQWLAPMEITVQSFNDHDRIFRLNTAPKTIDFRRTLIIAKIIIASRAFSKADLSAVIKGLMAPFKVVNKDELFKVLLKPSRDEYQPVQSLVDVNTFETICHALSDQHVLKITYQDAHGQIAQRELDPLSIDFNDHYFYLRAILYNVPEKANNIRNYRIDRIQQASLTSLPIDCDPDAIETSRSANINSLANMFGSINGTVEKIVFRCARRIIEPSLDKFPYAAKVYHEYDLTTPIYDARKQESFDFDQLAADEENVVIETHVANIQGALIWLLSAGSQVKILEPAALVDQIKAELQNALNNYK</sequence>
<dbReference type="Proteomes" id="UP000003645">
    <property type="component" value="Chromosome"/>
</dbReference>
<dbReference type="InterPro" id="IPR057727">
    <property type="entry name" value="WCX_dom"/>
</dbReference>
<dbReference type="PANTHER" id="PTHR34580:SF1">
    <property type="entry name" value="PROTEIN PAFC"/>
    <property type="match status" value="1"/>
</dbReference>
<dbReference type="Pfam" id="PF25583">
    <property type="entry name" value="WCX"/>
    <property type="match status" value="1"/>
</dbReference>
<dbReference type="RefSeq" id="WP_006499866.1">
    <property type="nucleotide sequence ID" value="NZ_CP011013.1"/>
</dbReference>
<evidence type="ECO:0000313" key="3">
    <source>
        <dbReference type="EMBL" id="AJT50445.1"/>
    </source>
</evidence>
<dbReference type="KEGG" id="lmu:LBLM1_04885"/>
<dbReference type="Pfam" id="PF13280">
    <property type="entry name" value="WYL"/>
    <property type="match status" value="1"/>
</dbReference>
<reference evidence="3 4" key="1">
    <citation type="journal article" date="2012" name="J. Bacteriol.">
        <title>Genome sequence of Lactobacillus mucosae LM1, isolated from piglet feces.</title>
        <authorList>
            <person name="Lee J.H."/>
            <person name="Valeriano V.D."/>
            <person name="Shin Y.R."/>
            <person name="Chae J.P."/>
            <person name="Kim G.B."/>
            <person name="Ham J.S."/>
            <person name="Chun J."/>
            <person name="Kang D.K."/>
        </authorList>
    </citation>
    <scope>NUCLEOTIDE SEQUENCE [LARGE SCALE GENOMIC DNA]</scope>
    <source>
        <strain evidence="3 4">LM1</strain>
    </source>
</reference>
<name>A0A0D4CKJ6_LIMMU</name>
<dbReference type="PROSITE" id="PS52050">
    <property type="entry name" value="WYL"/>
    <property type="match status" value="1"/>
</dbReference>
<dbReference type="AlphaFoldDB" id="A0A0D4CKJ6"/>
<organism evidence="3 4">
    <name type="scientific">Limosilactobacillus mucosae LM1</name>
    <dbReference type="NCBI Taxonomy" id="1130798"/>
    <lineage>
        <taxon>Bacteria</taxon>
        <taxon>Bacillati</taxon>
        <taxon>Bacillota</taxon>
        <taxon>Bacilli</taxon>
        <taxon>Lactobacillales</taxon>
        <taxon>Lactobacillaceae</taxon>
        <taxon>Limosilactobacillus</taxon>
    </lineage>
</organism>
<dbReference type="HOGENOM" id="CLU_796420_0_0_9"/>
<keyword evidence="4" id="KW-1185">Reference proteome</keyword>
<dbReference type="OrthoDB" id="2306002at2"/>
<accession>A0A0D4CKJ6</accession>
<feature type="domain" description="WCX" evidence="2">
    <location>
        <begin position="294"/>
        <end position="344"/>
    </location>
</feature>